<sequence length="168" mass="20053">MRIPPFYRNSNWQRLFAGMAVGGCISWVIFLFMFGVMQERNSVIMQEQANKIHELQSDIKIWQDDYKELNEKNEEMLTIQKIKVELTNYEKYEIKDSQSIHTVQEAIQDDLRSLLAKDLATVYKNKEMIEKTIENKIVKINGKKYEFVIREIHYYTTIHIEVELRLAD</sequence>
<organism evidence="4 5">
    <name type="scientific">Lederbergia galactosidilytica</name>
    <dbReference type="NCBI Taxonomy" id="217031"/>
    <lineage>
        <taxon>Bacteria</taxon>
        <taxon>Bacillati</taxon>
        <taxon>Bacillota</taxon>
        <taxon>Bacilli</taxon>
        <taxon>Bacillales</taxon>
        <taxon>Bacillaceae</taxon>
        <taxon>Lederbergia</taxon>
    </lineage>
</organism>
<dbReference type="EMBL" id="LDJR01000057">
    <property type="protein sequence ID" value="OAK68207.1"/>
    <property type="molecule type" value="Genomic_DNA"/>
</dbReference>
<dbReference type="AlphaFoldDB" id="A0A177ZJR2"/>
<keyword evidence="2" id="KW-0472">Membrane</keyword>
<dbReference type="InterPro" id="IPR058620">
    <property type="entry name" value="YtrI_C"/>
</dbReference>
<feature type="coiled-coil region" evidence="1">
    <location>
        <begin position="45"/>
        <end position="79"/>
    </location>
</feature>
<dbReference type="NCBIfam" id="NF041479">
    <property type="entry name" value="spor_membprot_YtrI"/>
    <property type="match status" value="1"/>
</dbReference>
<evidence type="ECO:0000256" key="2">
    <source>
        <dbReference type="SAM" id="Phobius"/>
    </source>
</evidence>
<protein>
    <submittedName>
        <fullName evidence="4">Sporulation protein</fullName>
    </submittedName>
</protein>
<evidence type="ECO:0000259" key="3">
    <source>
        <dbReference type="Pfam" id="PF26347"/>
    </source>
</evidence>
<dbReference type="PATRIC" id="fig|217031.6.peg.3628"/>
<evidence type="ECO:0000313" key="4">
    <source>
        <dbReference type="EMBL" id="OAK68207.1"/>
    </source>
</evidence>
<dbReference type="Proteomes" id="UP000077881">
    <property type="component" value="Unassembled WGS sequence"/>
</dbReference>
<keyword evidence="2" id="KW-1133">Transmembrane helix</keyword>
<feature type="domain" description="Sporulation membrane protein YtrI C-terminal" evidence="3">
    <location>
        <begin position="80"/>
        <end position="164"/>
    </location>
</feature>
<dbReference type="STRING" id="217031.ABB05_16765"/>
<gene>
    <name evidence="4" type="ORF">ABB05_16765</name>
</gene>
<reference evidence="4 5" key="1">
    <citation type="submission" date="2015-05" db="EMBL/GenBank/DDBJ databases">
        <title>Comparison of genome.</title>
        <authorList>
            <person name="Zheng Z."/>
            <person name="Sun M."/>
        </authorList>
    </citation>
    <scope>NUCLEOTIDE SEQUENCE [LARGE SCALE GENOMIC DNA]</scope>
    <source>
        <strain evidence="4 5">G25-74</strain>
    </source>
</reference>
<dbReference type="Pfam" id="PF26347">
    <property type="entry name" value="YtrI_sporulation"/>
    <property type="match status" value="1"/>
</dbReference>
<evidence type="ECO:0000313" key="5">
    <source>
        <dbReference type="Proteomes" id="UP000077881"/>
    </source>
</evidence>
<keyword evidence="5" id="KW-1185">Reference proteome</keyword>
<keyword evidence="2" id="KW-0812">Transmembrane</keyword>
<dbReference type="OrthoDB" id="2691164at2"/>
<proteinExistence type="predicted"/>
<accession>A0A177ZJR2</accession>
<comment type="caution">
    <text evidence="4">The sequence shown here is derived from an EMBL/GenBank/DDBJ whole genome shotgun (WGS) entry which is preliminary data.</text>
</comment>
<dbReference type="RefSeq" id="WP_057985204.1">
    <property type="nucleotide sequence ID" value="NZ_JAGGKH010000009.1"/>
</dbReference>
<feature type="transmembrane region" description="Helical" evidence="2">
    <location>
        <begin position="15"/>
        <end position="36"/>
    </location>
</feature>
<dbReference type="InterPro" id="IPR048198">
    <property type="entry name" value="YtrI"/>
</dbReference>
<keyword evidence="1" id="KW-0175">Coiled coil</keyword>
<evidence type="ECO:0000256" key="1">
    <source>
        <dbReference type="SAM" id="Coils"/>
    </source>
</evidence>
<name>A0A177ZJR2_9BACI</name>